<dbReference type="GeneID" id="40318495"/>
<evidence type="ECO:0000256" key="4">
    <source>
        <dbReference type="SAM" id="MobiDB-lite"/>
    </source>
</evidence>
<sequence>MQFVAAAPRAGDRLETLSMNVGVAFPHDLLGLNEKYDELLVDSIIVNTVFLEYVVGGFPGEEGGGGGGAADPNYSVSQSREVLPFYQEGDEALLDFLTERAKEGNSVRLIVHGNKRIWVKTSTDFNNAHLRRTDFAQSGSSFPPALADSLASSRSTGKAGDEAYVLLVQGYVLCKNCFYGTGNGSAGPPLAACSLPTLNLSWGAFLELLIYGSACFSLGCGHDPSRGVCISFLVFPRTRGEVTVTIVVEPLTVYDIVTPPATMPACADAVELYLTTEKEELLRCVGSMAAAVRAMTAAQAQLQQQQQQQQKPPSPPPQPLQLPQTKTLKPPFASLLHGRGLVQGDAAEFDAEMGTVLLRRAEELLRLIPSLQRGEDLTLLRLSELADLMADFTEWYKHGMLLAERRSGRPPPLVELAAFEDHSWAYCPQDNSGLRLNEPSSLVALALQASSLSPGGRRECLLGPAGSDPLPLAPPASKQGATSEQEAVMADSADGDASLAEMEEEATQVFLEDSMAVMLGIEPSPSPGLQPSSVFIRSAADALELLANRGPASKTAFKHAMDVILPWDKAGATTVTVEVMFPEQFAALQYLYTGGRTEEMMFSLSRTRAFKPQGGKTKSDFFITLDQRFLMKQLKQAELKHFAEFGPHYFSHMAHMYGRLERRGEHDADAVAAAPPGSVLSKIFGVFSIHVKRTRRFLETPAEVRYYALMENVFFARRADVMYDLKGSQRNRTAVEGSSVLLDQDLVGTLQKGVFFYCTNDAKSLLMDSLTSDVQLLAAASIMDYSLVAALSEADRQLSLGVIDYLHPYTGAKVLESKVKAGIDTVLGHAGRDPTIIDPASYRMRFTRRLGGYFCGVPDKGFAARRAMAKDNRRSTY</sequence>
<feature type="region of interest" description="Disordered" evidence="4">
    <location>
        <begin position="301"/>
        <end position="326"/>
    </location>
</feature>
<keyword evidence="1 3" id="KW-0547">Nucleotide-binding</keyword>
<dbReference type="EC" id="2.7.1.-" evidence="6"/>
<dbReference type="CDD" id="cd17300">
    <property type="entry name" value="PIPKc_PIKfyve"/>
    <property type="match status" value="1"/>
</dbReference>
<dbReference type="Gene3D" id="3.30.800.10">
    <property type="entry name" value="Phosphatidylinositol Phosphate Kinase II Beta"/>
    <property type="match status" value="1"/>
</dbReference>
<gene>
    <name evidence="6" type="ORF">Tco025E_04884</name>
</gene>
<feature type="domain" description="PIPK" evidence="5">
    <location>
        <begin position="499"/>
        <end position="854"/>
    </location>
</feature>
<comment type="caution">
    <text evidence="6">The sequence shown here is derived from an EMBL/GenBank/DDBJ whole genome shotgun (WGS) entry which is preliminary data.</text>
</comment>
<dbReference type="EMBL" id="MKKU01000266">
    <property type="protein sequence ID" value="RNF17296.1"/>
    <property type="molecule type" value="Genomic_DNA"/>
</dbReference>
<evidence type="ECO:0000313" key="6">
    <source>
        <dbReference type="EMBL" id="RNF17296.1"/>
    </source>
</evidence>
<evidence type="ECO:0000256" key="2">
    <source>
        <dbReference type="ARBA" id="ARBA00022840"/>
    </source>
</evidence>
<organism evidence="6 7">
    <name type="scientific">Trypanosoma conorhini</name>
    <dbReference type="NCBI Taxonomy" id="83891"/>
    <lineage>
        <taxon>Eukaryota</taxon>
        <taxon>Discoba</taxon>
        <taxon>Euglenozoa</taxon>
        <taxon>Kinetoplastea</taxon>
        <taxon>Metakinetoplastina</taxon>
        <taxon>Trypanosomatida</taxon>
        <taxon>Trypanosomatidae</taxon>
        <taxon>Trypanosoma</taxon>
    </lineage>
</organism>
<dbReference type="PANTHER" id="PTHR45748:SF7">
    <property type="entry name" value="1-PHOSPHATIDYLINOSITOL 3-PHOSPHATE 5-KINASE-RELATED"/>
    <property type="match status" value="1"/>
</dbReference>
<accession>A0A3R7P4L1</accession>
<dbReference type="GO" id="GO:0000285">
    <property type="term" value="F:1-phosphatidylinositol-3-phosphate 5-kinase activity"/>
    <property type="evidence" value="ECO:0007669"/>
    <property type="project" value="InterPro"/>
</dbReference>
<dbReference type="Pfam" id="PF01504">
    <property type="entry name" value="PIP5K"/>
    <property type="match status" value="2"/>
</dbReference>
<evidence type="ECO:0000256" key="1">
    <source>
        <dbReference type="ARBA" id="ARBA00022741"/>
    </source>
</evidence>
<protein>
    <submittedName>
        <fullName evidence="6">Putative phosphatidylinositol (3,5) kinase</fullName>
        <ecNumber evidence="6">2.7.1.-</ecNumber>
    </submittedName>
</protein>
<dbReference type="PANTHER" id="PTHR45748">
    <property type="entry name" value="1-PHOSPHATIDYLINOSITOL 3-PHOSPHATE 5-KINASE-RELATED"/>
    <property type="match status" value="1"/>
</dbReference>
<dbReference type="SMART" id="SM00330">
    <property type="entry name" value="PIPKc"/>
    <property type="match status" value="1"/>
</dbReference>
<dbReference type="Proteomes" id="UP000284403">
    <property type="component" value="Unassembled WGS sequence"/>
</dbReference>
<keyword evidence="2 3" id="KW-0067">ATP-binding</keyword>
<feature type="compositionally biased region" description="Low complexity" evidence="4">
    <location>
        <begin position="301"/>
        <end position="311"/>
    </location>
</feature>
<evidence type="ECO:0000313" key="7">
    <source>
        <dbReference type="Proteomes" id="UP000284403"/>
    </source>
</evidence>
<dbReference type="InterPro" id="IPR027483">
    <property type="entry name" value="PInositol-4-P-4/5-kinase_C_sf"/>
</dbReference>
<dbReference type="PROSITE" id="PS51455">
    <property type="entry name" value="PIPK"/>
    <property type="match status" value="1"/>
</dbReference>
<keyword evidence="3 6" id="KW-0808">Transferase</keyword>
<name>A0A3R7P4L1_9TRYP</name>
<dbReference type="GO" id="GO:0010008">
    <property type="term" value="C:endosome membrane"/>
    <property type="evidence" value="ECO:0007669"/>
    <property type="project" value="TreeGrafter"/>
</dbReference>
<keyword evidence="7" id="KW-1185">Reference proteome</keyword>
<feature type="region of interest" description="Disordered" evidence="4">
    <location>
        <begin position="458"/>
        <end position="491"/>
    </location>
</feature>
<dbReference type="InterPro" id="IPR027484">
    <property type="entry name" value="PInositol-4-P-5-kinase_N"/>
</dbReference>
<dbReference type="OrthoDB" id="158357at2759"/>
<dbReference type="GO" id="GO:0005524">
    <property type="term" value="F:ATP binding"/>
    <property type="evidence" value="ECO:0007669"/>
    <property type="project" value="UniProtKB-UniRule"/>
</dbReference>
<proteinExistence type="predicted"/>
<reference evidence="6 7" key="1">
    <citation type="journal article" date="2018" name="BMC Genomics">
        <title>Genomic comparison of Trypanosoma conorhini and Trypanosoma rangeli to Trypanosoma cruzi strains of high and low virulence.</title>
        <authorList>
            <person name="Bradwell K.R."/>
            <person name="Koparde V.N."/>
            <person name="Matveyev A.V."/>
            <person name="Serrano M.G."/>
            <person name="Alves J.M."/>
            <person name="Parikh H."/>
            <person name="Huang B."/>
            <person name="Lee V."/>
            <person name="Espinosa-Alvarez O."/>
            <person name="Ortiz P.A."/>
            <person name="Costa-Martins A.G."/>
            <person name="Teixeira M.M."/>
            <person name="Buck G.A."/>
        </authorList>
    </citation>
    <scope>NUCLEOTIDE SEQUENCE [LARGE SCALE GENOMIC DNA]</scope>
    <source>
        <strain evidence="6 7">025E</strain>
    </source>
</reference>
<dbReference type="RefSeq" id="XP_029228103.1">
    <property type="nucleotide sequence ID" value="XM_029371789.1"/>
</dbReference>
<dbReference type="GO" id="GO:0046854">
    <property type="term" value="P:phosphatidylinositol phosphate biosynthetic process"/>
    <property type="evidence" value="ECO:0007669"/>
    <property type="project" value="TreeGrafter"/>
</dbReference>
<evidence type="ECO:0000259" key="5">
    <source>
        <dbReference type="PROSITE" id="PS51455"/>
    </source>
</evidence>
<evidence type="ECO:0000256" key="3">
    <source>
        <dbReference type="PROSITE-ProRule" id="PRU00781"/>
    </source>
</evidence>
<dbReference type="InterPro" id="IPR044769">
    <property type="entry name" value="PIKfyve_PIPKc"/>
</dbReference>
<keyword evidence="3 6" id="KW-0418">Kinase</keyword>
<dbReference type="Gene3D" id="3.30.810.10">
    <property type="entry name" value="2-Layer Sandwich"/>
    <property type="match status" value="1"/>
</dbReference>
<dbReference type="InterPro" id="IPR002498">
    <property type="entry name" value="PInositol-4-P-4/5-kinase_core"/>
</dbReference>
<dbReference type="SUPFAM" id="SSF56104">
    <property type="entry name" value="SAICAR synthase-like"/>
    <property type="match status" value="1"/>
</dbReference>
<dbReference type="AlphaFoldDB" id="A0A3R7P4L1"/>